<sequence length="342" mass="40266">MLRILPYLVITVCVLLSCTSKIDSLTENKIKIRGVNLVAPPEPFDPVYFDSLVELGVSHVAVVPFGFSRKGSQRVIYNHEKQWWGEKDEGVFKTIELAHEHGLQVLLKPHMWISGEGWPGDFFIEDDFIDQWFNEYNQYILHYANIADSMNVEMLSIGNELRKLAINYPAYWKNLIEKTRAVYKGKLIYSANWDNYTQISFWQDLDYVGINAYFPLPKNRIEELTDLESIKDSWSPWVRELNEFNSKVNKPIIFTEFGYMSKDDSYNGHWLVSDSAYDEEDQALAYDALLSVFRSKDWWNGGYSWKYFMKSIPREEYYRRDAFIFQGKKAEKILKKHYSTGY</sequence>
<protein>
    <recommendedName>
        <fullName evidence="3">Glycoside hydrolase</fullName>
    </recommendedName>
</protein>
<keyword evidence="2" id="KW-1185">Reference proteome</keyword>
<comment type="caution">
    <text evidence="1">The sequence shown here is derived from an EMBL/GenBank/DDBJ whole genome shotgun (WGS) entry which is preliminary data.</text>
</comment>
<dbReference type="EMBL" id="JAPFQN010000005">
    <property type="protein sequence ID" value="MCX2744214.1"/>
    <property type="molecule type" value="Genomic_DNA"/>
</dbReference>
<dbReference type="InterPro" id="IPR055151">
    <property type="entry name" value="GH113"/>
</dbReference>
<evidence type="ECO:0000313" key="1">
    <source>
        <dbReference type="EMBL" id="MCX2744214.1"/>
    </source>
</evidence>
<dbReference type="PROSITE" id="PS51257">
    <property type="entry name" value="PROKAR_LIPOPROTEIN"/>
    <property type="match status" value="1"/>
</dbReference>
<dbReference type="Proteomes" id="UP001209885">
    <property type="component" value="Unassembled WGS sequence"/>
</dbReference>
<accession>A0ABT3RR22</accession>
<name>A0ABT3RR22_9BACT</name>
<dbReference type="Pfam" id="PF22612">
    <property type="entry name" value="GH113"/>
    <property type="match status" value="1"/>
</dbReference>
<reference evidence="1 2" key="1">
    <citation type="submission" date="2022-11" db="EMBL/GenBank/DDBJ databases">
        <title>The characterization of three novel Bacteroidetes species and genomic analysis of their roles in tidal elemental geochemical cycles.</title>
        <authorList>
            <person name="Ma K."/>
        </authorList>
    </citation>
    <scope>NUCLEOTIDE SEQUENCE [LARGE SCALE GENOMIC DNA]</scope>
    <source>
        <strain evidence="1 2">M17</strain>
    </source>
</reference>
<evidence type="ECO:0000313" key="2">
    <source>
        <dbReference type="Proteomes" id="UP001209885"/>
    </source>
</evidence>
<proteinExistence type="predicted"/>
<dbReference type="SUPFAM" id="SSF51445">
    <property type="entry name" value="(Trans)glycosidases"/>
    <property type="match status" value="1"/>
</dbReference>
<dbReference type="RefSeq" id="WP_266056679.1">
    <property type="nucleotide sequence ID" value="NZ_JAPFQN010000005.1"/>
</dbReference>
<organism evidence="1 2">
    <name type="scientific">Mangrovivirga halotolerans</name>
    <dbReference type="NCBI Taxonomy" id="2993936"/>
    <lineage>
        <taxon>Bacteria</taxon>
        <taxon>Pseudomonadati</taxon>
        <taxon>Bacteroidota</taxon>
        <taxon>Cytophagia</taxon>
        <taxon>Cytophagales</taxon>
        <taxon>Mangrovivirgaceae</taxon>
        <taxon>Mangrovivirga</taxon>
    </lineage>
</organism>
<dbReference type="InterPro" id="IPR017853">
    <property type="entry name" value="GH"/>
</dbReference>
<dbReference type="Gene3D" id="3.20.20.80">
    <property type="entry name" value="Glycosidases"/>
    <property type="match status" value="1"/>
</dbReference>
<dbReference type="CDD" id="cd19608">
    <property type="entry name" value="GH113_mannanase-like"/>
    <property type="match status" value="1"/>
</dbReference>
<gene>
    <name evidence="1" type="ORF">OO013_10075</name>
</gene>
<evidence type="ECO:0008006" key="3">
    <source>
        <dbReference type="Google" id="ProtNLM"/>
    </source>
</evidence>